<comment type="similarity">
    <text evidence="4">Belongs to the ubiquitin-conjugating enzyme family.</text>
</comment>
<proteinExistence type="inferred from homology"/>
<evidence type="ECO:0000256" key="3">
    <source>
        <dbReference type="PROSITE-ProRule" id="PRU10133"/>
    </source>
</evidence>
<protein>
    <recommendedName>
        <fullName evidence="5">UBC core domain-containing protein</fullName>
    </recommendedName>
</protein>
<dbReference type="PROSITE" id="PS50127">
    <property type="entry name" value="UBC_2"/>
    <property type="match status" value="1"/>
</dbReference>
<dbReference type="GO" id="GO:0016740">
    <property type="term" value="F:transferase activity"/>
    <property type="evidence" value="ECO:0007669"/>
    <property type="project" value="UniProtKB-KW"/>
</dbReference>
<evidence type="ECO:0000256" key="4">
    <source>
        <dbReference type="RuleBase" id="RU362109"/>
    </source>
</evidence>
<dbReference type="Pfam" id="PF00179">
    <property type="entry name" value="UQ_con"/>
    <property type="match status" value="1"/>
</dbReference>
<dbReference type="SUPFAM" id="SSF54495">
    <property type="entry name" value="UBC-like"/>
    <property type="match status" value="1"/>
</dbReference>
<dbReference type="CDD" id="cd23790">
    <property type="entry name" value="UBCc_UBE2A_2B"/>
    <property type="match status" value="1"/>
</dbReference>
<dbReference type="SMART" id="SM00212">
    <property type="entry name" value="UBCc"/>
    <property type="match status" value="1"/>
</dbReference>
<reference evidence="6" key="1">
    <citation type="submission" date="2021-01" db="EMBL/GenBank/DDBJ databases">
        <authorList>
            <person name="Corre E."/>
            <person name="Pelletier E."/>
            <person name="Niang G."/>
            <person name="Scheremetjew M."/>
            <person name="Finn R."/>
            <person name="Kale V."/>
            <person name="Holt S."/>
            <person name="Cochrane G."/>
            <person name="Meng A."/>
            <person name="Brown T."/>
            <person name="Cohen L."/>
        </authorList>
    </citation>
    <scope>NUCLEOTIDE SEQUENCE</scope>
    <source>
        <strain evidence="6">NIES-2562</strain>
    </source>
</reference>
<dbReference type="PANTHER" id="PTHR24067">
    <property type="entry name" value="UBIQUITIN-CONJUGATING ENZYME E2"/>
    <property type="match status" value="1"/>
</dbReference>
<accession>A0A7S3GCC8</accession>
<dbReference type="EMBL" id="HBIB01036416">
    <property type="protein sequence ID" value="CAE0261369.1"/>
    <property type="molecule type" value="Transcribed_RNA"/>
</dbReference>
<dbReference type="InterPro" id="IPR016135">
    <property type="entry name" value="UBQ-conjugating_enzyme/RWD"/>
</dbReference>
<dbReference type="GO" id="GO:0005524">
    <property type="term" value="F:ATP binding"/>
    <property type="evidence" value="ECO:0007669"/>
    <property type="project" value="UniProtKB-UniRule"/>
</dbReference>
<gene>
    <name evidence="6" type="ORF">PBIL07802_LOCUS23661</name>
</gene>
<keyword evidence="2 4" id="KW-0833">Ubl conjugation pathway</keyword>
<name>A0A7S3GCC8_9EUKA</name>
<dbReference type="InterPro" id="IPR023313">
    <property type="entry name" value="UBQ-conjugating_AS"/>
</dbReference>
<organism evidence="6">
    <name type="scientific">Palpitomonas bilix</name>
    <dbReference type="NCBI Taxonomy" id="652834"/>
    <lineage>
        <taxon>Eukaryota</taxon>
        <taxon>Eukaryota incertae sedis</taxon>
    </lineage>
</organism>
<dbReference type="Gene3D" id="3.10.110.10">
    <property type="entry name" value="Ubiquitin Conjugating Enzyme"/>
    <property type="match status" value="1"/>
</dbReference>
<dbReference type="PROSITE" id="PS00183">
    <property type="entry name" value="UBC_1"/>
    <property type="match status" value="1"/>
</dbReference>
<evidence type="ECO:0000259" key="5">
    <source>
        <dbReference type="PROSITE" id="PS50127"/>
    </source>
</evidence>
<evidence type="ECO:0000256" key="1">
    <source>
        <dbReference type="ARBA" id="ARBA00022679"/>
    </source>
</evidence>
<feature type="domain" description="UBC core" evidence="5">
    <location>
        <begin position="5"/>
        <end position="153"/>
    </location>
</feature>
<sequence length="153" mass="17120">MYVVPALARAEGREPVVKSRLTSTQGVSAGPHANDICKWDATILGPDETPWEGGCFPLKLVFPRDYPERPPRVRFTCRMFHPNIYPDGSICLDILGQQWSPIYTVSTILSSIQSLLTDPNPDSPANVEACRLYKEDQKAYKRKVRAVAEESVN</sequence>
<evidence type="ECO:0000256" key="2">
    <source>
        <dbReference type="ARBA" id="ARBA00022786"/>
    </source>
</evidence>
<evidence type="ECO:0000313" key="6">
    <source>
        <dbReference type="EMBL" id="CAE0261369.1"/>
    </source>
</evidence>
<keyword evidence="4" id="KW-0067">ATP-binding</keyword>
<dbReference type="AlphaFoldDB" id="A0A7S3GCC8"/>
<feature type="active site" description="Glycyl thioester intermediate" evidence="3">
    <location>
        <position position="91"/>
    </location>
</feature>
<dbReference type="InterPro" id="IPR000608">
    <property type="entry name" value="UBC"/>
</dbReference>
<keyword evidence="1" id="KW-0808">Transferase</keyword>
<keyword evidence="4" id="KW-0547">Nucleotide-binding</keyword>
<dbReference type="InterPro" id="IPR050113">
    <property type="entry name" value="Ub_conjugating_enzyme"/>
</dbReference>